<gene>
    <name evidence="3" type="ORF">FQ775_12575</name>
</gene>
<name>A0A5B8KZR1_9HYPH</name>
<dbReference type="KEGG" id="niy:FQ775_12575"/>
<accession>A0A5B8KZR1</accession>
<dbReference type="OrthoDB" id="9785973at2"/>
<reference evidence="3" key="1">
    <citation type="submission" date="2020-04" db="EMBL/GenBank/DDBJ databases">
        <title>Nitratireductor sp. nov. isolated from mangrove soil.</title>
        <authorList>
            <person name="Ye Y."/>
        </authorList>
    </citation>
    <scope>NUCLEOTIDE SEQUENCE</scope>
    <source>
        <strain evidence="3">SY7</strain>
    </source>
</reference>
<dbReference type="GO" id="GO:0003677">
    <property type="term" value="F:DNA binding"/>
    <property type="evidence" value="ECO:0007669"/>
    <property type="project" value="InterPro"/>
</dbReference>
<dbReference type="InterPro" id="IPR041413">
    <property type="entry name" value="MLTR_LBD"/>
</dbReference>
<evidence type="ECO:0000256" key="1">
    <source>
        <dbReference type="SAM" id="MobiDB-lite"/>
    </source>
</evidence>
<feature type="compositionally biased region" description="Polar residues" evidence="1">
    <location>
        <begin position="11"/>
        <end position="20"/>
    </location>
</feature>
<feature type="domain" description="HTH cro/C1-type" evidence="2">
    <location>
        <begin position="30"/>
        <end position="84"/>
    </location>
</feature>
<dbReference type="Proteomes" id="UP000321389">
    <property type="component" value="Chromosome"/>
</dbReference>
<sequence>MGKRAGLGYQTGMSTNHTPSPATPSAGALIREWRTRRRMSQLDLALEAEISQRHLSFVESGRSTPSRDMVLHLAEQLEVPLRERNRILLAAGYAPGFAERPLDDPSMGAVMAAVEKVLAGHEPNPALAVDRHWNLIKGNRAMAPFLDGIANPALLESPVNVLRLSLHPEGLAPRIVNLIEWRDHLVERLHRLNQAVAEPALYELEQELRAYPMPKRVRPASAHDYSAIAVPLRLRFGETELSFITTITVFGTPLDVTVSEIAVETFFPADERTAAIVRTMADGGTAGRPS</sequence>
<dbReference type="PROSITE" id="PS50943">
    <property type="entry name" value="HTH_CROC1"/>
    <property type="match status" value="1"/>
</dbReference>
<dbReference type="EMBL" id="CP042301">
    <property type="protein sequence ID" value="QDZ01145.1"/>
    <property type="molecule type" value="Genomic_DNA"/>
</dbReference>
<proteinExistence type="predicted"/>
<dbReference type="Pfam" id="PF01381">
    <property type="entry name" value="HTH_3"/>
    <property type="match status" value="1"/>
</dbReference>
<dbReference type="AlphaFoldDB" id="A0A5B8KZR1"/>
<dbReference type="PANTHER" id="PTHR35010:SF4">
    <property type="entry name" value="BLL5781 PROTEIN"/>
    <property type="match status" value="1"/>
</dbReference>
<dbReference type="Gene3D" id="3.30.450.180">
    <property type="match status" value="1"/>
</dbReference>
<protein>
    <submittedName>
        <fullName evidence="3">Helix-turn-helix transcriptional regulator</fullName>
    </submittedName>
</protein>
<evidence type="ECO:0000313" key="3">
    <source>
        <dbReference type="EMBL" id="QDZ01145.1"/>
    </source>
</evidence>
<evidence type="ECO:0000313" key="4">
    <source>
        <dbReference type="Proteomes" id="UP000321389"/>
    </source>
</evidence>
<dbReference type="Gene3D" id="1.10.260.40">
    <property type="entry name" value="lambda repressor-like DNA-binding domains"/>
    <property type="match status" value="1"/>
</dbReference>
<dbReference type="InterPro" id="IPR001387">
    <property type="entry name" value="Cro/C1-type_HTH"/>
</dbReference>
<dbReference type="CDD" id="cd00093">
    <property type="entry name" value="HTH_XRE"/>
    <property type="match status" value="1"/>
</dbReference>
<dbReference type="PANTHER" id="PTHR35010">
    <property type="entry name" value="BLL4672 PROTEIN-RELATED"/>
    <property type="match status" value="1"/>
</dbReference>
<dbReference type="SMART" id="SM00530">
    <property type="entry name" value="HTH_XRE"/>
    <property type="match status" value="1"/>
</dbReference>
<keyword evidence="4" id="KW-1185">Reference proteome</keyword>
<organism evidence="3 4">
    <name type="scientific">Nitratireductor mangrovi</name>
    <dbReference type="NCBI Taxonomy" id="2599600"/>
    <lineage>
        <taxon>Bacteria</taxon>
        <taxon>Pseudomonadati</taxon>
        <taxon>Pseudomonadota</taxon>
        <taxon>Alphaproteobacteria</taxon>
        <taxon>Hyphomicrobiales</taxon>
        <taxon>Phyllobacteriaceae</taxon>
        <taxon>Nitratireductor</taxon>
    </lineage>
</organism>
<evidence type="ECO:0000259" key="2">
    <source>
        <dbReference type="PROSITE" id="PS50943"/>
    </source>
</evidence>
<dbReference type="InterPro" id="IPR010982">
    <property type="entry name" value="Lambda_DNA-bd_dom_sf"/>
</dbReference>
<dbReference type="SUPFAM" id="SSF47413">
    <property type="entry name" value="lambda repressor-like DNA-binding domains"/>
    <property type="match status" value="1"/>
</dbReference>
<dbReference type="Pfam" id="PF17765">
    <property type="entry name" value="MLTR_LBD"/>
    <property type="match status" value="1"/>
</dbReference>
<feature type="region of interest" description="Disordered" evidence="1">
    <location>
        <begin position="1"/>
        <end position="25"/>
    </location>
</feature>